<evidence type="ECO:0000313" key="3">
    <source>
        <dbReference type="EMBL" id="PSR77419.1"/>
    </source>
</evidence>
<gene>
    <name evidence="3" type="ORF">PHLCEN_2v7850</name>
</gene>
<name>A0A2R6NV68_9APHY</name>
<keyword evidence="4" id="KW-1185">Reference proteome</keyword>
<dbReference type="AlphaFoldDB" id="A0A2R6NV68"/>
<keyword evidence="2" id="KW-0472">Membrane</keyword>
<feature type="transmembrane region" description="Helical" evidence="2">
    <location>
        <begin position="25"/>
        <end position="45"/>
    </location>
</feature>
<organism evidence="3 4">
    <name type="scientific">Hermanssonia centrifuga</name>
    <dbReference type="NCBI Taxonomy" id="98765"/>
    <lineage>
        <taxon>Eukaryota</taxon>
        <taxon>Fungi</taxon>
        <taxon>Dikarya</taxon>
        <taxon>Basidiomycota</taxon>
        <taxon>Agaricomycotina</taxon>
        <taxon>Agaricomycetes</taxon>
        <taxon>Polyporales</taxon>
        <taxon>Meruliaceae</taxon>
        <taxon>Hermanssonia</taxon>
    </lineage>
</organism>
<dbReference type="STRING" id="98765.A0A2R6NV68"/>
<proteinExistence type="predicted"/>
<evidence type="ECO:0000256" key="1">
    <source>
        <dbReference type="SAM" id="MobiDB-lite"/>
    </source>
</evidence>
<dbReference type="EMBL" id="MLYV02000794">
    <property type="protein sequence ID" value="PSR77419.1"/>
    <property type="molecule type" value="Genomic_DNA"/>
</dbReference>
<dbReference type="Proteomes" id="UP000186601">
    <property type="component" value="Unassembled WGS sequence"/>
</dbReference>
<keyword evidence="2" id="KW-0812">Transmembrane</keyword>
<feature type="compositionally biased region" description="Low complexity" evidence="1">
    <location>
        <begin position="311"/>
        <end position="340"/>
    </location>
</feature>
<feature type="region of interest" description="Disordered" evidence="1">
    <location>
        <begin position="274"/>
        <end position="350"/>
    </location>
</feature>
<keyword evidence="2" id="KW-1133">Transmembrane helix</keyword>
<feature type="transmembrane region" description="Helical" evidence="2">
    <location>
        <begin position="133"/>
        <end position="154"/>
    </location>
</feature>
<comment type="caution">
    <text evidence="3">The sequence shown here is derived from an EMBL/GenBank/DDBJ whole genome shotgun (WGS) entry which is preliminary data.</text>
</comment>
<dbReference type="OrthoDB" id="3141838at2759"/>
<sequence>MQEHNEVPLNRSLLLSALHDLSARLFQSFGAAVHLVVHGGAVMVLHQSLSSYRRDTRDVDYCHRSFISEWEQRRGVLDAGNRLHSCIAATAHTFRLGADWMNAHADVALPMALDKRGKLIDPIYNDAMTQENVAMNTVFSSVGLVLIGVTWSWAVALKLVRYQKDDPSDIAAILSLGYKMKGLQWTRQVLEDWLLGMCSPMGYTSYPPQEIQKTRDKMRDAVARAQTLLSRSAYVAPQTQAAVQVPVIPPQSMLASMGSSTAPHHLSNESLRDQFDHDQGQSSRARSRSRSRVHSTSGGPFLPTLPPSMPVPSMIMPSSRASSRPPSASFYAGDHSTASRSRSHSRPTSRLVPAMHPSIPPLPQMPSFVMPPSNVSSRHSSVTSMYFAQHQAPAHSSHRKSASVSPTPIPVQSIPPGFVPTTFRQMAPARQPMAVY</sequence>
<feature type="region of interest" description="Disordered" evidence="1">
    <location>
        <begin position="392"/>
        <end position="416"/>
    </location>
</feature>
<accession>A0A2R6NV68</accession>
<reference evidence="3 4" key="1">
    <citation type="submission" date="2018-02" db="EMBL/GenBank/DDBJ databases">
        <title>Genome sequence of the basidiomycete white-rot fungus Phlebia centrifuga.</title>
        <authorList>
            <person name="Granchi Z."/>
            <person name="Peng M."/>
            <person name="de Vries R.P."/>
            <person name="Hilden K."/>
            <person name="Makela M.R."/>
            <person name="Grigoriev I."/>
            <person name="Riley R."/>
        </authorList>
    </citation>
    <scope>NUCLEOTIDE SEQUENCE [LARGE SCALE GENOMIC DNA]</scope>
    <source>
        <strain evidence="3 4">FBCC195</strain>
    </source>
</reference>
<evidence type="ECO:0000313" key="4">
    <source>
        <dbReference type="Proteomes" id="UP000186601"/>
    </source>
</evidence>
<protein>
    <submittedName>
        <fullName evidence="3">Uncharacterized protein</fullName>
    </submittedName>
</protein>
<evidence type="ECO:0000256" key="2">
    <source>
        <dbReference type="SAM" id="Phobius"/>
    </source>
</evidence>